<reference evidence="2" key="1">
    <citation type="journal article" date="2020" name="Nat. Commun.">
        <title>Genome sequence of the cluster root forming white lupin.</title>
        <authorList>
            <person name="Hufnagel B."/>
            <person name="Marques A."/>
            <person name="Soriano A."/>
            <person name="Marques L."/>
            <person name="Divol F."/>
            <person name="Doumas P."/>
            <person name="Sallet E."/>
            <person name="Mancinotti D."/>
            <person name="Carrere S."/>
            <person name="Marande W."/>
            <person name="Arribat S."/>
            <person name="Keller J."/>
            <person name="Huneau C."/>
            <person name="Blein T."/>
            <person name="Aime D."/>
            <person name="Laguerre M."/>
            <person name="Taylor J."/>
            <person name="Schubert V."/>
            <person name="Nelson M."/>
            <person name="Geu-Flores F."/>
            <person name="Crespi M."/>
            <person name="Gallardo-Guerrero K."/>
            <person name="Delaux P.-M."/>
            <person name="Salse J."/>
            <person name="Berges H."/>
            <person name="Guyot R."/>
            <person name="Gouzy J."/>
            <person name="Peret B."/>
        </authorList>
    </citation>
    <scope>NUCLEOTIDE SEQUENCE [LARGE SCALE GENOMIC DNA]</scope>
    <source>
        <strain evidence="2">cv. Amiga</strain>
    </source>
</reference>
<organism evidence="1 2">
    <name type="scientific">Lupinus albus</name>
    <name type="common">White lupine</name>
    <name type="synonym">Lupinus termis</name>
    <dbReference type="NCBI Taxonomy" id="3870"/>
    <lineage>
        <taxon>Eukaryota</taxon>
        <taxon>Viridiplantae</taxon>
        <taxon>Streptophyta</taxon>
        <taxon>Embryophyta</taxon>
        <taxon>Tracheophyta</taxon>
        <taxon>Spermatophyta</taxon>
        <taxon>Magnoliopsida</taxon>
        <taxon>eudicotyledons</taxon>
        <taxon>Gunneridae</taxon>
        <taxon>Pentapetalae</taxon>
        <taxon>rosids</taxon>
        <taxon>fabids</taxon>
        <taxon>Fabales</taxon>
        <taxon>Fabaceae</taxon>
        <taxon>Papilionoideae</taxon>
        <taxon>50 kb inversion clade</taxon>
        <taxon>genistoids sensu lato</taxon>
        <taxon>core genistoids</taxon>
        <taxon>Genisteae</taxon>
        <taxon>Lupinus</taxon>
    </lineage>
</organism>
<protein>
    <submittedName>
        <fullName evidence="1">Uncharacterized protein</fullName>
    </submittedName>
</protein>
<accession>A0A6A4QB77</accession>
<dbReference type="AlphaFoldDB" id="A0A6A4QB77"/>
<dbReference type="Proteomes" id="UP000447434">
    <property type="component" value="Chromosome 7"/>
</dbReference>
<evidence type="ECO:0000313" key="1">
    <source>
        <dbReference type="EMBL" id="KAE9611030.1"/>
    </source>
</evidence>
<proteinExistence type="predicted"/>
<comment type="caution">
    <text evidence="1">The sequence shown here is derived from an EMBL/GenBank/DDBJ whole genome shotgun (WGS) entry which is preliminary data.</text>
</comment>
<dbReference type="EMBL" id="WOCE01000007">
    <property type="protein sequence ID" value="KAE9611030.1"/>
    <property type="molecule type" value="Genomic_DNA"/>
</dbReference>
<keyword evidence="2" id="KW-1185">Reference proteome</keyword>
<evidence type="ECO:0000313" key="2">
    <source>
        <dbReference type="Proteomes" id="UP000447434"/>
    </source>
</evidence>
<gene>
    <name evidence="1" type="ORF">Lalb_Chr07g0193401</name>
</gene>
<name>A0A6A4QB77_LUPAL</name>
<sequence>MQKYNIDSYGKVVLLISLHDDNTFMVIRFEGLQNTHQVNESQNRMLLLRRGCLLMGV</sequence>